<dbReference type="Proteomes" id="UP000502196">
    <property type="component" value="Chromosome"/>
</dbReference>
<evidence type="ECO:0000256" key="15">
    <source>
        <dbReference type="SAM" id="Coils"/>
    </source>
</evidence>
<evidence type="ECO:0000313" key="19">
    <source>
        <dbReference type="Proteomes" id="UP000502196"/>
    </source>
</evidence>
<evidence type="ECO:0000313" key="18">
    <source>
        <dbReference type="Proteomes" id="UP000231932"/>
    </source>
</evidence>
<evidence type="ECO:0000256" key="14">
    <source>
        <dbReference type="RuleBase" id="RU003848"/>
    </source>
</evidence>
<dbReference type="Pfam" id="PF00430">
    <property type="entry name" value="ATP-synt_B"/>
    <property type="match status" value="1"/>
</dbReference>
<comment type="subcellular location">
    <subcellularLocation>
        <location evidence="13">Cell membrane</location>
        <topology evidence="13">Single-pass membrane protein</topology>
    </subcellularLocation>
    <subcellularLocation>
        <location evidence="12">Endomembrane system</location>
        <topology evidence="12">Single-pass membrane protein</topology>
    </subcellularLocation>
</comment>
<keyword evidence="5 13" id="KW-0812">Transmembrane</keyword>
<reference evidence="16" key="2">
    <citation type="journal article" date="2018" name="Genome Announc.">
        <title>Complete Genome Sequence of Kyrpidia sp. Strain EA-1, a Thermophilic Knallgas Bacterium, Isolated from the Azores.</title>
        <authorList>
            <person name="Reiner J.E."/>
            <person name="Lapp C.J."/>
            <person name="Bunk B."/>
            <person name="Sproer C."/>
            <person name="Overmann J."/>
            <person name="Gescher J."/>
        </authorList>
    </citation>
    <scope>NUCLEOTIDE SEQUENCE</scope>
    <source>
        <strain evidence="16">EA-1</strain>
    </source>
</reference>
<evidence type="ECO:0000256" key="10">
    <source>
        <dbReference type="ARBA" id="ARBA00023310"/>
    </source>
</evidence>
<gene>
    <name evidence="13 16" type="primary">atpF</name>
    <name evidence="17" type="ORF">COOX1_3513</name>
    <name evidence="16" type="ORF">CVV65_15990</name>
</gene>
<keyword evidence="7 13" id="KW-1133">Transmembrane helix</keyword>
<dbReference type="SUPFAM" id="SSF81573">
    <property type="entry name" value="F1F0 ATP synthase subunit B, membrane domain"/>
    <property type="match status" value="1"/>
</dbReference>
<evidence type="ECO:0000256" key="11">
    <source>
        <dbReference type="ARBA" id="ARBA00025198"/>
    </source>
</evidence>
<dbReference type="NCBIfam" id="TIGR01144">
    <property type="entry name" value="ATP_synt_b"/>
    <property type="match status" value="1"/>
</dbReference>
<proteinExistence type="inferred from homology"/>
<dbReference type="PANTHER" id="PTHR33445">
    <property type="entry name" value="ATP SYNTHASE SUBUNIT B', CHLOROPLASTIC"/>
    <property type="match status" value="1"/>
</dbReference>
<dbReference type="PANTHER" id="PTHR33445:SF1">
    <property type="entry name" value="ATP SYNTHASE SUBUNIT B"/>
    <property type="match status" value="1"/>
</dbReference>
<keyword evidence="3 13" id="KW-1003">Cell membrane</keyword>
<dbReference type="GO" id="GO:0046961">
    <property type="term" value="F:proton-transporting ATPase activity, rotational mechanism"/>
    <property type="evidence" value="ECO:0007669"/>
    <property type="project" value="TreeGrafter"/>
</dbReference>
<evidence type="ECO:0000256" key="2">
    <source>
        <dbReference type="ARBA" id="ARBA00022448"/>
    </source>
</evidence>
<evidence type="ECO:0000256" key="12">
    <source>
        <dbReference type="ARBA" id="ARBA00037847"/>
    </source>
</evidence>
<name>A0A2K8NAA9_9BACL</name>
<dbReference type="CDD" id="cd06503">
    <property type="entry name" value="ATP-synt_Fo_b"/>
    <property type="match status" value="1"/>
</dbReference>
<dbReference type="EMBL" id="LR792683">
    <property type="protein sequence ID" value="CAB3396267.1"/>
    <property type="molecule type" value="Genomic_DNA"/>
</dbReference>
<evidence type="ECO:0000256" key="3">
    <source>
        <dbReference type="ARBA" id="ARBA00022475"/>
    </source>
</evidence>
<accession>A0A2K8NAA9</accession>
<dbReference type="GO" id="GO:0046933">
    <property type="term" value="F:proton-transporting ATP synthase activity, rotational mechanism"/>
    <property type="evidence" value="ECO:0007669"/>
    <property type="project" value="UniProtKB-UniRule"/>
</dbReference>
<reference evidence="17 19" key="3">
    <citation type="submission" date="2020-04" db="EMBL/GenBank/DDBJ databases">
        <authorList>
            <person name="Hogendoorn C."/>
        </authorList>
    </citation>
    <scope>NUCLEOTIDE SEQUENCE [LARGE SCALE GENOMIC DNA]</scope>
    <source>
        <strain evidence="17">COOX1</strain>
    </source>
</reference>
<dbReference type="Proteomes" id="UP000231932">
    <property type="component" value="Chromosome"/>
</dbReference>
<dbReference type="GO" id="GO:0012505">
    <property type="term" value="C:endomembrane system"/>
    <property type="evidence" value="ECO:0007669"/>
    <property type="project" value="UniProtKB-SubCell"/>
</dbReference>
<protein>
    <recommendedName>
        <fullName evidence="13">ATP synthase subunit b</fullName>
    </recommendedName>
    <alternativeName>
        <fullName evidence="13">ATP synthase F(0) sector subunit b</fullName>
    </alternativeName>
    <alternativeName>
        <fullName evidence="13">ATPase subunit I</fullName>
    </alternativeName>
    <alternativeName>
        <fullName evidence="13">F-type ATPase subunit b</fullName>
        <shortName evidence="13">F-ATPase subunit b</shortName>
    </alternativeName>
</protein>
<reference evidence="18" key="1">
    <citation type="submission" date="2017-11" db="EMBL/GenBank/DDBJ databases">
        <title>Complete Genome Sequence of Kyrpidia sp. Strain EA-1, a thermophilic, hydrogen-oxidizing Bacterium, isolated from the Azores.</title>
        <authorList>
            <person name="Reiner J.E."/>
            <person name="Lapp C.J."/>
            <person name="Bunk B."/>
            <person name="Gescher J."/>
        </authorList>
    </citation>
    <scope>NUCLEOTIDE SEQUENCE [LARGE SCALE GENOMIC DNA]</scope>
    <source>
        <strain evidence="18">EA-1</strain>
    </source>
</reference>
<comment type="function">
    <text evidence="11 13">F(1)F(0) ATP synthase produces ATP from ADP in the presence of a proton or sodium gradient. F-type ATPases consist of two structural domains, F(1) containing the extramembraneous catalytic core and F(0) containing the membrane proton channel, linked together by a central stalk and a peripheral stalk. During catalysis, ATP synthesis in the catalytic domain of F(1) is coupled via a rotary mechanism of the central stalk subunits to proton translocation.</text>
</comment>
<comment type="similarity">
    <text evidence="1 13 14">Belongs to the ATPase B chain family.</text>
</comment>
<evidence type="ECO:0000313" key="16">
    <source>
        <dbReference type="EMBL" id="ATY86243.1"/>
    </source>
</evidence>
<dbReference type="InterPro" id="IPR005864">
    <property type="entry name" value="ATP_synth_F0_bsu_bac"/>
</dbReference>
<keyword evidence="2 13" id="KW-0813">Transport</keyword>
<evidence type="ECO:0000256" key="9">
    <source>
        <dbReference type="ARBA" id="ARBA00023136"/>
    </source>
</evidence>
<dbReference type="InterPro" id="IPR002146">
    <property type="entry name" value="ATP_synth_b/b'su_bac/chlpt"/>
</dbReference>
<keyword evidence="6 13" id="KW-0375">Hydrogen ion transport</keyword>
<keyword evidence="10 13" id="KW-0066">ATP synthesis</keyword>
<evidence type="ECO:0000256" key="5">
    <source>
        <dbReference type="ARBA" id="ARBA00022692"/>
    </source>
</evidence>
<keyword evidence="18" id="KW-1185">Reference proteome</keyword>
<dbReference type="GO" id="GO:0005886">
    <property type="term" value="C:plasma membrane"/>
    <property type="evidence" value="ECO:0007669"/>
    <property type="project" value="UniProtKB-SubCell"/>
</dbReference>
<evidence type="ECO:0000256" key="6">
    <source>
        <dbReference type="ARBA" id="ARBA00022781"/>
    </source>
</evidence>
<evidence type="ECO:0000256" key="1">
    <source>
        <dbReference type="ARBA" id="ARBA00005513"/>
    </source>
</evidence>
<feature type="transmembrane region" description="Helical" evidence="13">
    <location>
        <begin position="6"/>
        <end position="27"/>
    </location>
</feature>
<dbReference type="InterPro" id="IPR028987">
    <property type="entry name" value="ATP_synth_B-like_membr_sf"/>
</dbReference>
<evidence type="ECO:0000313" key="17">
    <source>
        <dbReference type="EMBL" id="CAB3396267.1"/>
    </source>
</evidence>
<dbReference type="GO" id="GO:0045259">
    <property type="term" value="C:proton-transporting ATP synthase complex"/>
    <property type="evidence" value="ECO:0007669"/>
    <property type="project" value="UniProtKB-KW"/>
</dbReference>
<keyword evidence="9 13" id="KW-0472">Membrane</keyword>
<dbReference type="KEGG" id="kyr:CVV65_15990"/>
<dbReference type="RefSeq" id="WP_013077124.1">
    <property type="nucleotide sequence ID" value="NZ_CP024955.1"/>
</dbReference>
<keyword evidence="8 13" id="KW-0406">Ion transport</keyword>
<feature type="coiled-coil region" evidence="15">
    <location>
        <begin position="31"/>
        <end position="127"/>
    </location>
</feature>
<dbReference type="HAMAP" id="MF_01398">
    <property type="entry name" value="ATP_synth_b_bprime"/>
    <property type="match status" value="1"/>
</dbReference>
<evidence type="ECO:0000256" key="13">
    <source>
        <dbReference type="HAMAP-Rule" id="MF_01398"/>
    </source>
</evidence>
<dbReference type="EMBL" id="CP024955">
    <property type="protein sequence ID" value="ATY86243.1"/>
    <property type="molecule type" value="Genomic_DNA"/>
</dbReference>
<evidence type="ECO:0000256" key="8">
    <source>
        <dbReference type="ARBA" id="ARBA00023065"/>
    </source>
</evidence>
<dbReference type="AlphaFoldDB" id="A0A2K8NAA9"/>
<evidence type="ECO:0000256" key="7">
    <source>
        <dbReference type="ARBA" id="ARBA00022989"/>
    </source>
</evidence>
<evidence type="ECO:0000256" key="4">
    <source>
        <dbReference type="ARBA" id="ARBA00022547"/>
    </source>
</evidence>
<dbReference type="OrthoDB" id="282095at2"/>
<comment type="function">
    <text evidence="13">Component of the F(0) channel, it forms part of the peripheral stalk, linking F(1) to F(0).</text>
</comment>
<comment type="subunit">
    <text evidence="13">F-type ATPases have 2 components, F(1) - the catalytic core - and F(0) - the membrane proton channel. F(1) has five subunits: alpha(3), beta(3), gamma(1), delta(1), epsilon(1). F(0) has three main subunits: a(1), b(2) and c(10-14). The alpha and beta chains form an alternating ring which encloses part of the gamma chain. F(1) is attached to F(0) by a central stalk formed by the gamma and epsilon chains, while a peripheral stalk is formed by the delta and b chains.</text>
</comment>
<keyword evidence="4 13" id="KW-0138">CF(0)</keyword>
<organism evidence="16 18">
    <name type="scientific">Kyrpidia spormannii</name>
    <dbReference type="NCBI Taxonomy" id="2055160"/>
    <lineage>
        <taxon>Bacteria</taxon>
        <taxon>Bacillati</taxon>
        <taxon>Bacillota</taxon>
        <taxon>Bacilli</taxon>
        <taxon>Bacillales</taxon>
        <taxon>Alicyclobacillaceae</taxon>
        <taxon>Kyrpidia</taxon>
    </lineage>
</organism>
<sequence length="161" mass="18640">MEFELGTALVQLIAFLILLWFLSKFAWKPLVKMLNDRREYIENQLSSAEREREEAERVLEEHRALVEKARQDAHEWMENARRTSERQAAEILAAAETEARRIKEEALAEIQSEKEKALAELRDQVGELSVMLAGRILAKELDAKSHRELVDRALAEMGDRV</sequence>
<dbReference type="InterPro" id="IPR050059">
    <property type="entry name" value="ATP_synthase_B_chain"/>
</dbReference>
<keyword evidence="15" id="KW-0175">Coiled coil</keyword>